<dbReference type="InterPro" id="IPR015867">
    <property type="entry name" value="N-reg_PII/ATP_PRibTrfase_C"/>
</dbReference>
<dbReference type="KEGG" id="mzi:HWN40_01990"/>
<gene>
    <name evidence="6" type="ORF">HWN40_01990</name>
</gene>
<keyword evidence="2" id="KW-0805">Transcription regulation</keyword>
<evidence type="ECO:0000313" key="7">
    <source>
        <dbReference type="Proteomes" id="UP000509594"/>
    </source>
</evidence>
<dbReference type="Gene3D" id="3.30.70.120">
    <property type="match status" value="1"/>
</dbReference>
<dbReference type="SMART" id="SM00938">
    <property type="entry name" value="P-II"/>
    <property type="match status" value="1"/>
</dbReference>
<dbReference type="GO" id="GO:0005829">
    <property type="term" value="C:cytosol"/>
    <property type="evidence" value="ECO:0007669"/>
    <property type="project" value="TreeGrafter"/>
</dbReference>
<dbReference type="InterPro" id="IPR002187">
    <property type="entry name" value="N-reg_PII"/>
</dbReference>
<dbReference type="PANTHER" id="PTHR30115">
    <property type="entry name" value="NITROGEN REGULATORY PROTEIN P-II"/>
    <property type="match status" value="1"/>
</dbReference>
<dbReference type="GO" id="GO:0006808">
    <property type="term" value="P:regulation of nitrogen utilization"/>
    <property type="evidence" value="ECO:0007669"/>
    <property type="project" value="InterPro"/>
</dbReference>
<sequence length="105" mass="11669">MQMIRAIVRPNKVTDIVEELEKEGFVSLTKTDVFGRGKQRGIHTAEVQFDELPKTMLMMVVEDADKSKVIDIIKGSAHTGKYGDGKIFVNPVENAYTIRTGESGL</sequence>
<comment type="function">
    <text evidence="1">Could be involved in the regulation of nitrogen fixation.</text>
</comment>
<dbReference type="OrthoDB" id="10960at2157"/>
<name>A0A7D5I7I4_9EURY</name>
<dbReference type="PANTHER" id="PTHR30115:SF13">
    <property type="entry name" value="PII-LIKE PROTEIN GLNBI"/>
    <property type="match status" value="1"/>
</dbReference>
<accession>A0A7D5I7I4</accession>
<dbReference type="Proteomes" id="UP000509594">
    <property type="component" value="Chromosome"/>
</dbReference>
<evidence type="ECO:0000256" key="5">
    <source>
        <dbReference type="RuleBase" id="RU003936"/>
    </source>
</evidence>
<organism evidence="6 7">
    <name type="scientific">Methanolobus zinderi</name>
    <dbReference type="NCBI Taxonomy" id="536044"/>
    <lineage>
        <taxon>Archaea</taxon>
        <taxon>Methanobacteriati</taxon>
        <taxon>Methanobacteriota</taxon>
        <taxon>Stenosarchaea group</taxon>
        <taxon>Methanomicrobia</taxon>
        <taxon>Methanosarcinales</taxon>
        <taxon>Methanosarcinaceae</taxon>
        <taxon>Methanolobus</taxon>
    </lineage>
</organism>
<dbReference type="GO" id="GO:0005524">
    <property type="term" value="F:ATP binding"/>
    <property type="evidence" value="ECO:0007669"/>
    <property type="project" value="TreeGrafter"/>
</dbReference>
<dbReference type="PROSITE" id="PS51343">
    <property type="entry name" value="PII_GLNB_DOM"/>
    <property type="match status" value="1"/>
</dbReference>
<dbReference type="RefSeq" id="WP_176964185.1">
    <property type="nucleotide sequence ID" value="NZ_CP058215.1"/>
</dbReference>
<dbReference type="InterPro" id="IPR017918">
    <property type="entry name" value="N-reg_PII_CS"/>
</dbReference>
<dbReference type="Pfam" id="PF00543">
    <property type="entry name" value="P-II"/>
    <property type="match status" value="1"/>
</dbReference>
<comment type="similarity">
    <text evidence="5">Belongs to the P(II) protein family.</text>
</comment>
<keyword evidence="4" id="KW-0535">Nitrogen fixation</keyword>
<dbReference type="InterPro" id="IPR011322">
    <property type="entry name" value="N-reg_PII-like_a/b"/>
</dbReference>
<protein>
    <submittedName>
        <fullName evidence="6">P-II family nitrogen regulator</fullName>
    </submittedName>
</protein>
<evidence type="ECO:0000256" key="2">
    <source>
        <dbReference type="ARBA" id="ARBA00023015"/>
    </source>
</evidence>
<keyword evidence="3" id="KW-0804">Transcription</keyword>
<dbReference type="AlphaFoldDB" id="A0A7D5I7I4"/>
<reference evidence="6 7" key="1">
    <citation type="submission" date="2020-06" db="EMBL/GenBank/DDBJ databases">
        <title>Methanolobus halotolerans sp. nov., isolated from a saline lake Tus in Siberia.</title>
        <authorList>
            <person name="Shen Y."/>
            <person name="Chen S.-C."/>
            <person name="Lai M.-C."/>
            <person name="Huang H.-H."/>
            <person name="Chiu H.-H."/>
            <person name="Tang S.-L."/>
            <person name="Rogozin D.Y."/>
            <person name="Degermendzhy A.G."/>
        </authorList>
    </citation>
    <scope>NUCLEOTIDE SEQUENCE [LARGE SCALE GENOMIC DNA]</scope>
    <source>
        <strain evidence="6 7">DSM 21339</strain>
    </source>
</reference>
<dbReference type="EMBL" id="CP058215">
    <property type="protein sequence ID" value="QLC49122.1"/>
    <property type="molecule type" value="Genomic_DNA"/>
</dbReference>
<proteinExistence type="inferred from homology"/>
<dbReference type="PRINTS" id="PR00340">
    <property type="entry name" value="PIIGLNB"/>
</dbReference>
<keyword evidence="7" id="KW-1185">Reference proteome</keyword>
<dbReference type="SUPFAM" id="SSF54913">
    <property type="entry name" value="GlnB-like"/>
    <property type="match status" value="1"/>
</dbReference>
<dbReference type="GeneID" id="55820407"/>
<evidence type="ECO:0000256" key="4">
    <source>
        <dbReference type="ARBA" id="ARBA00023231"/>
    </source>
</evidence>
<dbReference type="GO" id="GO:0030234">
    <property type="term" value="F:enzyme regulator activity"/>
    <property type="evidence" value="ECO:0007669"/>
    <property type="project" value="InterPro"/>
</dbReference>
<evidence type="ECO:0000256" key="3">
    <source>
        <dbReference type="ARBA" id="ARBA00023163"/>
    </source>
</evidence>
<dbReference type="PROSITE" id="PS00638">
    <property type="entry name" value="PII_GLNB_CTER"/>
    <property type="match status" value="1"/>
</dbReference>
<evidence type="ECO:0000313" key="6">
    <source>
        <dbReference type="EMBL" id="QLC49122.1"/>
    </source>
</evidence>
<evidence type="ECO:0000256" key="1">
    <source>
        <dbReference type="ARBA" id="ARBA00002440"/>
    </source>
</evidence>